<reference evidence="10 11" key="1">
    <citation type="submission" date="2018-12" db="EMBL/GenBank/DDBJ databases">
        <authorList>
            <person name="Tiukova I."/>
            <person name="Dainat J."/>
        </authorList>
    </citation>
    <scope>NUCLEOTIDE SEQUENCE [LARGE SCALE GENOMIC DNA]</scope>
</reference>
<dbReference type="PANTHER" id="PTHR14003">
    <property type="entry name" value="TRANSCRIPTIONAL REPRESSOR PROTEIN YY"/>
    <property type="match status" value="1"/>
</dbReference>
<evidence type="ECO:0000256" key="5">
    <source>
        <dbReference type="ARBA" id="ARBA00022833"/>
    </source>
</evidence>
<dbReference type="PROSITE" id="PS00028">
    <property type="entry name" value="ZINC_FINGER_C2H2_1"/>
    <property type="match status" value="2"/>
</dbReference>
<dbReference type="FunFam" id="3.30.160.60:FF:000690">
    <property type="entry name" value="Zinc finger protein 354C"/>
    <property type="match status" value="1"/>
</dbReference>
<dbReference type="EMBL" id="CAACVR010000001">
    <property type="protein sequence ID" value="VEU19908.1"/>
    <property type="molecule type" value="Genomic_DNA"/>
</dbReference>
<comment type="subcellular location">
    <subcellularLocation>
        <location evidence="1">Nucleus</location>
    </subcellularLocation>
</comment>
<feature type="compositionally biased region" description="Basic residues" evidence="8">
    <location>
        <begin position="78"/>
        <end position="89"/>
    </location>
</feature>
<feature type="domain" description="C2H2-type" evidence="9">
    <location>
        <begin position="28"/>
        <end position="55"/>
    </location>
</feature>
<evidence type="ECO:0000259" key="9">
    <source>
        <dbReference type="PROSITE" id="PS50157"/>
    </source>
</evidence>
<dbReference type="Proteomes" id="UP000290900">
    <property type="component" value="Unassembled WGS sequence"/>
</dbReference>
<evidence type="ECO:0000256" key="7">
    <source>
        <dbReference type="PROSITE-ProRule" id="PRU00042"/>
    </source>
</evidence>
<evidence type="ECO:0000256" key="1">
    <source>
        <dbReference type="ARBA" id="ARBA00004123"/>
    </source>
</evidence>
<evidence type="ECO:0000256" key="2">
    <source>
        <dbReference type="ARBA" id="ARBA00022723"/>
    </source>
</evidence>
<dbReference type="GO" id="GO:0005667">
    <property type="term" value="C:transcription regulator complex"/>
    <property type="evidence" value="ECO:0007669"/>
    <property type="project" value="TreeGrafter"/>
</dbReference>
<feature type="region of interest" description="Disordered" evidence="8">
    <location>
        <begin position="78"/>
        <end position="132"/>
    </location>
</feature>
<keyword evidence="3" id="KW-0677">Repeat</keyword>
<feature type="domain" description="C2H2-type" evidence="9">
    <location>
        <begin position="56"/>
        <end position="85"/>
    </location>
</feature>
<evidence type="ECO:0000256" key="6">
    <source>
        <dbReference type="ARBA" id="ARBA00023242"/>
    </source>
</evidence>
<evidence type="ECO:0000256" key="3">
    <source>
        <dbReference type="ARBA" id="ARBA00022737"/>
    </source>
</evidence>
<dbReference type="InterPro" id="IPR013087">
    <property type="entry name" value="Znf_C2H2_type"/>
</dbReference>
<dbReference type="AlphaFoldDB" id="A0A448YGA0"/>
<evidence type="ECO:0000313" key="11">
    <source>
        <dbReference type="Proteomes" id="UP000290900"/>
    </source>
</evidence>
<dbReference type="GO" id="GO:0000978">
    <property type="term" value="F:RNA polymerase II cis-regulatory region sequence-specific DNA binding"/>
    <property type="evidence" value="ECO:0007669"/>
    <property type="project" value="TreeGrafter"/>
</dbReference>
<dbReference type="InterPro" id="IPR036236">
    <property type="entry name" value="Znf_C2H2_sf"/>
</dbReference>
<dbReference type="InParanoid" id="A0A448YGA0"/>
<accession>A0A448YGA0</accession>
<dbReference type="SMART" id="SM00355">
    <property type="entry name" value="ZnF_C2H2"/>
    <property type="match status" value="2"/>
</dbReference>
<proteinExistence type="predicted"/>
<keyword evidence="11" id="KW-1185">Reference proteome</keyword>
<evidence type="ECO:0000313" key="10">
    <source>
        <dbReference type="EMBL" id="VEU19908.1"/>
    </source>
</evidence>
<feature type="compositionally biased region" description="Basic and acidic residues" evidence="8">
    <location>
        <begin position="115"/>
        <end position="132"/>
    </location>
</feature>
<dbReference type="FunFam" id="3.30.160.60:FF:000145">
    <property type="entry name" value="Zinc finger protein 574"/>
    <property type="match status" value="1"/>
</dbReference>
<keyword evidence="5" id="KW-0862">Zinc</keyword>
<sequence>MPSTASGEAYRQGKLSLSGKYSSSKKNRSCSICNKVFNRPSGLRIHMHTHTGEKPFKCEWPNCGKRFSVRSNMIRHLKIHKREERKKRGKEQQDGGSEVEATEALNEGVFIEQPTKVDIEGTKEKGSEEPIA</sequence>
<dbReference type="PROSITE" id="PS50157">
    <property type="entry name" value="ZINC_FINGER_C2H2_2"/>
    <property type="match status" value="2"/>
</dbReference>
<dbReference type="GO" id="GO:0005634">
    <property type="term" value="C:nucleus"/>
    <property type="evidence" value="ECO:0007669"/>
    <property type="project" value="UniProtKB-SubCell"/>
</dbReference>
<dbReference type="STRING" id="13370.A0A448YGA0"/>
<feature type="region of interest" description="Disordered" evidence="8">
    <location>
        <begin position="1"/>
        <end position="28"/>
    </location>
</feature>
<protein>
    <submittedName>
        <fullName evidence="10">DEKNAAC100307</fullName>
    </submittedName>
</protein>
<dbReference type="GO" id="GO:0000981">
    <property type="term" value="F:DNA-binding transcription factor activity, RNA polymerase II-specific"/>
    <property type="evidence" value="ECO:0007669"/>
    <property type="project" value="TreeGrafter"/>
</dbReference>
<dbReference type="Gene3D" id="3.30.160.60">
    <property type="entry name" value="Classic Zinc Finger"/>
    <property type="match status" value="2"/>
</dbReference>
<dbReference type="GO" id="GO:0008270">
    <property type="term" value="F:zinc ion binding"/>
    <property type="evidence" value="ECO:0007669"/>
    <property type="project" value="UniProtKB-KW"/>
</dbReference>
<dbReference type="GO" id="GO:0000785">
    <property type="term" value="C:chromatin"/>
    <property type="evidence" value="ECO:0007669"/>
    <property type="project" value="TreeGrafter"/>
</dbReference>
<keyword evidence="6" id="KW-0539">Nucleus</keyword>
<keyword evidence="4 7" id="KW-0863">Zinc-finger</keyword>
<dbReference type="OrthoDB" id="6077919at2759"/>
<evidence type="ECO:0000256" key="4">
    <source>
        <dbReference type="ARBA" id="ARBA00022771"/>
    </source>
</evidence>
<dbReference type="SUPFAM" id="SSF57667">
    <property type="entry name" value="beta-beta-alpha zinc fingers"/>
    <property type="match status" value="1"/>
</dbReference>
<dbReference type="Pfam" id="PF00096">
    <property type="entry name" value="zf-C2H2"/>
    <property type="match status" value="2"/>
</dbReference>
<keyword evidence="2" id="KW-0479">Metal-binding</keyword>
<dbReference type="PANTHER" id="PTHR14003:SF19">
    <property type="entry name" value="YY2 TRANSCRIPTION FACTOR"/>
    <property type="match status" value="1"/>
</dbReference>
<name>A0A448YGA0_BRENA</name>
<organism evidence="10 11">
    <name type="scientific">Brettanomyces naardenensis</name>
    <name type="common">Yeast</name>
    <dbReference type="NCBI Taxonomy" id="13370"/>
    <lineage>
        <taxon>Eukaryota</taxon>
        <taxon>Fungi</taxon>
        <taxon>Dikarya</taxon>
        <taxon>Ascomycota</taxon>
        <taxon>Saccharomycotina</taxon>
        <taxon>Pichiomycetes</taxon>
        <taxon>Pichiales</taxon>
        <taxon>Pichiaceae</taxon>
        <taxon>Brettanomyces</taxon>
    </lineage>
</organism>
<evidence type="ECO:0000256" key="8">
    <source>
        <dbReference type="SAM" id="MobiDB-lite"/>
    </source>
</evidence>
<feature type="compositionally biased region" description="Low complexity" evidence="8">
    <location>
        <begin position="13"/>
        <end position="22"/>
    </location>
</feature>
<gene>
    <name evidence="10" type="ORF">BRENAR_LOCUS643</name>
</gene>